<sequence length="244" mass="27805">MTNTDIARIAAIDIASQLPREIRDLILQAVVLRYYNFYNFDDFRLPRTRTTKSGHRDVLVPLISLINCSDPLLDYAVRLALPKLSFNGSDLMNSPFVQQFAKFALSESATRMCKFYTNTAAELSPLVEKLMESTFEHTITNFYGGLEFQSPDLPVPAFEQCSTLKISTRDIEQVCLSGLLTRSNKLKILELSTDMGAMDEAYLLNEFANEIQNWFDVNPRNKTEKSLILHLRLTLKEARIYSTA</sequence>
<accession>A0A9W6T448</accession>
<protein>
    <submittedName>
        <fullName evidence="1">Unnamed protein product</fullName>
    </submittedName>
</protein>
<dbReference type="Proteomes" id="UP001165063">
    <property type="component" value="Unassembled WGS sequence"/>
</dbReference>
<name>A0A9W6T448_AMBMO</name>
<evidence type="ECO:0000313" key="2">
    <source>
        <dbReference type="Proteomes" id="UP001165063"/>
    </source>
</evidence>
<gene>
    <name evidence="1" type="ORF">Amon01_000932400</name>
</gene>
<proteinExistence type="predicted"/>
<keyword evidence="2" id="KW-1185">Reference proteome</keyword>
<comment type="caution">
    <text evidence="1">The sequence shown here is derived from an EMBL/GenBank/DDBJ whole genome shotgun (WGS) entry which is preliminary data.</text>
</comment>
<dbReference type="AlphaFoldDB" id="A0A9W6T448"/>
<organism evidence="1 2">
    <name type="scientific">Ambrosiozyma monospora</name>
    <name type="common">Yeast</name>
    <name type="synonym">Endomycopsis monosporus</name>
    <dbReference type="NCBI Taxonomy" id="43982"/>
    <lineage>
        <taxon>Eukaryota</taxon>
        <taxon>Fungi</taxon>
        <taxon>Dikarya</taxon>
        <taxon>Ascomycota</taxon>
        <taxon>Saccharomycotina</taxon>
        <taxon>Pichiomycetes</taxon>
        <taxon>Pichiales</taxon>
        <taxon>Pichiaceae</taxon>
        <taxon>Ambrosiozyma</taxon>
    </lineage>
</organism>
<dbReference type="EMBL" id="BSXU01010347">
    <property type="protein sequence ID" value="GME71827.1"/>
    <property type="molecule type" value="Genomic_DNA"/>
</dbReference>
<reference evidence="1" key="1">
    <citation type="submission" date="2023-04" db="EMBL/GenBank/DDBJ databases">
        <title>Ambrosiozyma monospora NBRC 1965.</title>
        <authorList>
            <person name="Ichikawa N."/>
            <person name="Sato H."/>
            <person name="Tonouchi N."/>
        </authorList>
    </citation>
    <scope>NUCLEOTIDE SEQUENCE</scope>
    <source>
        <strain evidence="1">NBRC 1965</strain>
    </source>
</reference>
<evidence type="ECO:0000313" key="1">
    <source>
        <dbReference type="EMBL" id="GME71827.1"/>
    </source>
</evidence>